<evidence type="ECO:0000313" key="4">
    <source>
        <dbReference type="EMBL" id="KAF2095742.1"/>
    </source>
</evidence>
<dbReference type="GO" id="GO:0006606">
    <property type="term" value="P:protein import into nucleus"/>
    <property type="evidence" value="ECO:0007669"/>
    <property type="project" value="TreeGrafter"/>
</dbReference>
<evidence type="ECO:0000256" key="1">
    <source>
        <dbReference type="ARBA" id="ARBA00006623"/>
    </source>
</evidence>
<sequence>MFAIILPGRPCLTDIQTIEPTKFAFSFPSAPHFSHIVVFILPGNVLPPDTAAGVFVQFPGSTEFRFLGAIANEKQSAIFRVHGGGMLSGGVMADGDAMTDDSRPPASLAAGDVTIGISIEPIPNIQAQLTNLQSQRPQSSSGALVKAPMGTKVLAQRIIRNAFNFLASFADGGNETVPLKAFQEWWAKFERKVENDPGFLERDDS</sequence>
<keyword evidence="5" id="KW-1185">Reference proteome</keyword>
<protein>
    <submittedName>
        <fullName evidence="4">DUF775-domain-containing protein</fullName>
    </submittedName>
</protein>
<dbReference type="PANTHER" id="PTHR12925">
    <property type="entry name" value="HIKESHI FAMILY MEMBER"/>
    <property type="match status" value="1"/>
</dbReference>
<dbReference type="Pfam" id="PF05603">
    <property type="entry name" value="Hikeshi-like_N"/>
    <property type="match status" value="1"/>
</dbReference>
<name>A0A9P4M5W9_9PEZI</name>
<dbReference type="EMBL" id="ML978131">
    <property type="protein sequence ID" value="KAF2095742.1"/>
    <property type="molecule type" value="Genomic_DNA"/>
</dbReference>
<accession>A0A9P4M5W9</accession>
<evidence type="ECO:0000313" key="5">
    <source>
        <dbReference type="Proteomes" id="UP000799772"/>
    </source>
</evidence>
<dbReference type="OrthoDB" id="10248398at2759"/>
<feature type="domain" description="Hikeshi-like N-terminal" evidence="2">
    <location>
        <begin position="5"/>
        <end position="135"/>
    </location>
</feature>
<reference evidence="4" key="1">
    <citation type="journal article" date="2020" name="Stud. Mycol.">
        <title>101 Dothideomycetes genomes: a test case for predicting lifestyles and emergence of pathogens.</title>
        <authorList>
            <person name="Haridas S."/>
            <person name="Albert R."/>
            <person name="Binder M."/>
            <person name="Bloem J."/>
            <person name="Labutti K."/>
            <person name="Salamov A."/>
            <person name="Andreopoulos B."/>
            <person name="Baker S."/>
            <person name="Barry K."/>
            <person name="Bills G."/>
            <person name="Bluhm B."/>
            <person name="Cannon C."/>
            <person name="Castanera R."/>
            <person name="Culley D."/>
            <person name="Daum C."/>
            <person name="Ezra D."/>
            <person name="Gonzalez J."/>
            <person name="Henrissat B."/>
            <person name="Kuo A."/>
            <person name="Liang C."/>
            <person name="Lipzen A."/>
            <person name="Lutzoni F."/>
            <person name="Magnuson J."/>
            <person name="Mondo S."/>
            <person name="Nolan M."/>
            <person name="Ohm R."/>
            <person name="Pangilinan J."/>
            <person name="Park H.-J."/>
            <person name="Ramirez L."/>
            <person name="Alfaro M."/>
            <person name="Sun H."/>
            <person name="Tritt A."/>
            <person name="Yoshinaga Y."/>
            <person name="Zwiers L.-H."/>
            <person name="Turgeon B."/>
            <person name="Goodwin S."/>
            <person name="Spatafora J."/>
            <person name="Crous P."/>
            <person name="Grigoriev I."/>
        </authorList>
    </citation>
    <scope>NUCLEOTIDE SEQUENCE</scope>
    <source>
        <strain evidence="4">CBS 133067</strain>
    </source>
</reference>
<dbReference type="Proteomes" id="UP000799772">
    <property type="component" value="Unassembled WGS sequence"/>
</dbReference>
<organism evidence="4 5">
    <name type="scientific">Rhizodiscina lignyota</name>
    <dbReference type="NCBI Taxonomy" id="1504668"/>
    <lineage>
        <taxon>Eukaryota</taxon>
        <taxon>Fungi</taxon>
        <taxon>Dikarya</taxon>
        <taxon>Ascomycota</taxon>
        <taxon>Pezizomycotina</taxon>
        <taxon>Dothideomycetes</taxon>
        <taxon>Pleosporomycetidae</taxon>
        <taxon>Aulographales</taxon>
        <taxon>Rhizodiscinaceae</taxon>
        <taxon>Rhizodiscina</taxon>
    </lineage>
</organism>
<dbReference type="GO" id="GO:0061608">
    <property type="term" value="F:nuclear import signal receptor activity"/>
    <property type="evidence" value="ECO:0007669"/>
    <property type="project" value="TreeGrafter"/>
</dbReference>
<evidence type="ECO:0000259" key="3">
    <source>
        <dbReference type="Pfam" id="PF21057"/>
    </source>
</evidence>
<dbReference type="PANTHER" id="PTHR12925:SF0">
    <property type="entry name" value="PROTEIN HIKESHI"/>
    <property type="match status" value="1"/>
</dbReference>
<dbReference type="GO" id="GO:0005829">
    <property type="term" value="C:cytosol"/>
    <property type="evidence" value="ECO:0007669"/>
    <property type="project" value="TreeGrafter"/>
</dbReference>
<proteinExistence type="inferred from homology"/>
<gene>
    <name evidence="4" type="ORF">NA57DRAFT_44371</name>
</gene>
<feature type="domain" description="Hikeshi-like C-terminal" evidence="3">
    <location>
        <begin position="151"/>
        <end position="202"/>
    </location>
</feature>
<evidence type="ECO:0000259" key="2">
    <source>
        <dbReference type="Pfam" id="PF05603"/>
    </source>
</evidence>
<dbReference type="GO" id="GO:0005634">
    <property type="term" value="C:nucleus"/>
    <property type="evidence" value="ECO:0007669"/>
    <property type="project" value="TreeGrafter"/>
</dbReference>
<dbReference type="Pfam" id="PF21057">
    <property type="entry name" value="Hikeshi-like_C"/>
    <property type="match status" value="1"/>
</dbReference>
<dbReference type="InterPro" id="IPR031318">
    <property type="entry name" value="OPI10"/>
</dbReference>
<comment type="similarity">
    <text evidence="1">Belongs to the OPI10 family.</text>
</comment>
<dbReference type="InterPro" id="IPR048364">
    <property type="entry name" value="Hikeshi-like_C"/>
</dbReference>
<comment type="caution">
    <text evidence="4">The sequence shown here is derived from an EMBL/GenBank/DDBJ whole genome shotgun (WGS) entry which is preliminary data.</text>
</comment>
<dbReference type="InterPro" id="IPR008493">
    <property type="entry name" value="Hikeshi-like_N"/>
</dbReference>
<dbReference type="AlphaFoldDB" id="A0A9P4M5W9"/>